<dbReference type="Pfam" id="PF24987">
    <property type="entry name" value="HEAT_EF3_N"/>
    <property type="match status" value="1"/>
</dbReference>
<dbReference type="PANTHER" id="PTHR23346">
    <property type="entry name" value="TRANSLATIONAL ACTIVATOR GCN1-RELATED"/>
    <property type="match status" value="1"/>
</dbReference>
<dbReference type="Proteomes" id="UP000037460">
    <property type="component" value="Unassembled WGS sequence"/>
</dbReference>
<organism evidence="5 6">
    <name type="scientific">Chrysochromulina tobinii</name>
    <dbReference type="NCBI Taxonomy" id="1460289"/>
    <lineage>
        <taxon>Eukaryota</taxon>
        <taxon>Haptista</taxon>
        <taxon>Haptophyta</taxon>
        <taxon>Prymnesiophyceae</taxon>
        <taxon>Prymnesiales</taxon>
        <taxon>Chrysochromulinaceae</taxon>
        <taxon>Chrysochromulina</taxon>
    </lineage>
</organism>
<dbReference type="InterPro" id="IPR011989">
    <property type="entry name" value="ARM-like"/>
</dbReference>
<feature type="repeat" description="HEAT" evidence="2">
    <location>
        <begin position="1136"/>
        <end position="1172"/>
    </location>
</feature>
<comment type="caution">
    <text evidence="5">The sequence shown here is derived from an EMBL/GenBank/DDBJ whole genome shotgun (WGS) entry which is preliminary data.</text>
</comment>
<dbReference type="InterPro" id="IPR034085">
    <property type="entry name" value="TOG"/>
</dbReference>
<dbReference type="GO" id="GO:0019887">
    <property type="term" value="F:protein kinase regulator activity"/>
    <property type="evidence" value="ECO:0007669"/>
    <property type="project" value="TreeGrafter"/>
</dbReference>
<keyword evidence="1" id="KW-0677">Repeat</keyword>
<evidence type="ECO:0000256" key="2">
    <source>
        <dbReference type="PROSITE-ProRule" id="PRU00103"/>
    </source>
</evidence>
<sequence>MQWAFAPVLTTATEAEWSKTLLPAALKALKRTPDAVLALMPPLLEALPATVPIGASMPSLLEALQPLLLGAATPRADATLATTKPSAIPGSQQKASFADALAELATPLLAENGGTVKEADGVVTALLALAAKETQEGPRATILAAAGRWMPLAAAAASCATAFAKGLGEKDAEVRRAHVGGILAALEACAAASPPPATLVAAISSLGEPLLALIKPALTKPPASGAARADALGVLCCLREGGQLCPVVEQQCTKEKLWTLTLKAKDSFVWHTEPLAAASERELCLLNRLLEGTLRTPAQLALCGDGGVLLFRQLFQLIAHPMAAPRRAADKALSQYVATMPCEAAERLLSALETVVKKAPELAAAAEDANEADSRERSVVQLLQANARAIAAHLSGDKGALASSAETRVAALGGLRALLGVAGDLAAPELLTPILDGLRKSCQTLGAVGAMGMRILQTPDGRLSSDQPLVSDESAEVSAEGARGGGDGGADWEAEVRAKLKKKPEEKASVKSAKGVEKKSSSSKQDAQRERQLEEEKAVRTTLHEARALLACQAELVTTVCVGAPVAAQPWLGKLLPVLLPLPALPVLQLSGTLPTWMAPLFDALVGCGNSYVRARLALMSQALLASASEPSEPVASGSTLCAQLRVILGDMAAGLRSPLPSSSASLLLPVLQRAMHADGKGEAAAAVHEAAFKLLCLHSEARLALTQRERRLQTRLLLAAVERGDRWHAAAADALRQVAASLRPDALEELLNGALYPESAKVRIAAVEALRCVPVAGDEPAQASEGAEPVHFTVHFTALRWLLRFDADTECAALGKSAWMERADGSDEPPSGLDAELLPLLASEELRIRQQVALALAAAGAELPKLFALYNKSLPAEKPSDARARMLALEPVDDPDDWRSRQGVALTLAALAPRLRAREQLPLVFAFFKRALGDEHEMVAQQMVAAGRDIIERQSDAEAMVTMLVPLLESFLAEPATTEVHDRIRQGVVLYMGSLATHIPPDDPKVAQVVTRLMAALGTPSEVVQRTISQSLASLVSKPAVKANAPEYLATLQKTLTTTPSYAERRGAAFGLAGVVKGLGIPSLKQHGVMTALQAAVESKAKGEQAADAREGALHAFECLCETLGRLFEPYIITILPMLLTCVSDGSGPVRHAAVSASQRIMSQLSAQGVKMVLPSLLNALDEEKWRTKHAAVELLGSMAYCAPKQLSATLPQVVPRLTEALTHSHPKVKEGANAALGSVGAVIKNPEIAQLVPTLLAALSEPSTKTGAAIDALAHCQFEHCVDPPSLALIVPVLHRGLRERSAQGKRKASHITGNMCSLLSERRDIVPYLGQLLPELRAVLLDPIPEVRSTGAKALGRLCAGLGEEQFPDLLPWLLDSLSKGGSTVERAGAAQGLAEVVGALGDAKVRQMLPTLIDGCSVGTPSSREGYSMVWVHLPIVLGKRFEPFLGEVIPVVLARLSDDSGAVRDTCMRAALGMIAIYLEAAAALLLPPLQRGLSDVNYRIRQASAELLGELMQRLTGGDPVEVLEVGAKPPEDSVFANAIPVEQQHALLAAIYIARNDVHVAVRSASSTLWKALIGNAPKTLRIILVPLTEQLISGLSTEDEDQQQAAAQAMGELVSKLSERVLPKLLPTLQQCLTSADAARRRGVCLGLSELMVATGRDVITDFLGGIIPCVREGLCDEDSSVREAAARSFSQLQRILGQQAIYEIVPALLQLLRSDDALLVAKGQNGLREVMGQRPQAVVPYLLPKLLAPPITLAHARALGAVAEVAGAALHTHLDVVLPALWKETYLEAEVAPNQRSVDPDLRDALVASASAVALAVQADGLHFLIGEIRTATTTKAKAHVRIAAAALIETVCKSSTLDLSVHHSNLIQSLIGMFHAEEPAVQRSGIRGLDNLIKSLPKERYPLHVAALREAVKSVSTEHRANELAAGASRDEPSFLPAFCLPNGLGALVAVHLQGLMTGTPELREQSAAALGEAVGLTSPAALKPYVIQITGPLIRIVGDRFPPAVKAAILHTLTLLITKGSILLKPFVPQLQTTFVKALSDPAKVVRARGATALSHLISLATRVEPLATEIHNTLSTADAGVQVALLCALAGVLRGISQPLSEALVAKIQASALELLCADDDELSFAAATLIGACGRWTPLDELHDNIEAATTACGAEPWQQQLRALRGYQSLLRNAPVAALKPLLSTIFDAVGEAAKHEKIDLRMPASHALVRVAVNMAEPAAEDVADAATEGAEPEELALASAMAVPPSLYGLLVELLADDVLEVRVSALHALKTMCKLRPALLRASGCKLAGLVLPGIAQNCQDSRRMQVSGAAKRTMMHVLAVVGWCSPEEVAQHLPRSNEAAAYTAEFVKKTFARIAGTESEEGELSDADV</sequence>
<name>A0A0M0J8T3_9EUKA</name>
<dbReference type="GO" id="GO:0034198">
    <property type="term" value="P:cellular response to amino acid starvation"/>
    <property type="evidence" value="ECO:0007669"/>
    <property type="project" value="TreeGrafter"/>
</dbReference>
<dbReference type="Gene3D" id="1.25.10.10">
    <property type="entry name" value="Leucine-rich Repeat Variant"/>
    <property type="match status" value="5"/>
</dbReference>
<dbReference type="InterPro" id="IPR016024">
    <property type="entry name" value="ARM-type_fold"/>
</dbReference>
<dbReference type="PROSITE" id="PS50077">
    <property type="entry name" value="HEAT_REPEAT"/>
    <property type="match status" value="4"/>
</dbReference>
<dbReference type="InterPro" id="IPR021133">
    <property type="entry name" value="HEAT_type_2"/>
</dbReference>
<reference evidence="6" key="1">
    <citation type="journal article" date="2015" name="PLoS Genet.">
        <title>Genome Sequence and Transcriptome Analyses of Chrysochromulina tobin: Metabolic Tools for Enhanced Algal Fitness in the Prominent Order Prymnesiales (Haptophyceae).</title>
        <authorList>
            <person name="Hovde B.T."/>
            <person name="Deodato C.R."/>
            <person name="Hunsperger H.M."/>
            <person name="Ryken S.A."/>
            <person name="Yost W."/>
            <person name="Jha R.K."/>
            <person name="Patterson J."/>
            <person name="Monnat R.J. Jr."/>
            <person name="Barlow S.B."/>
            <person name="Starkenburg S.R."/>
            <person name="Cattolico R.A."/>
        </authorList>
    </citation>
    <scope>NUCLEOTIDE SEQUENCE</scope>
    <source>
        <strain evidence="6">CCMP291</strain>
    </source>
</reference>
<proteinExistence type="predicted"/>
<feature type="repeat" description="HEAT" evidence="2">
    <location>
        <begin position="1491"/>
        <end position="1528"/>
    </location>
</feature>
<dbReference type="Pfam" id="PF24984">
    <property type="entry name" value="HEAT_EF3_GNC1"/>
    <property type="match status" value="1"/>
</dbReference>
<protein>
    <submittedName>
        <fullName evidence="5">Protein ilityhia</fullName>
    </submittedName>
</protein>
<feature type="repeat" description="HEAT" evidence="2">
    <location>
        <begin position="1335"/>
        <end position="1373"/>
    </location>
</feature>
<dbReference type="PANTHER" id="PTHR23346:SF7">
    <property type="entry name" value="STALLED RIBOSOME SENSOR GCN1"/>
    <property type="match status" value="1"/>
</dbReference>
<feature type="repeat" description="HEAT" evidence="2">
    <location>
        <begin position="1675"/>
        <end position="1712"/>
    </location>
</feature>
<evidence type="ECO:0000256" key="3">
    <source>
        <dbReference type="SAM" id="MobiDB-lite"/>
    </source>
</evidence>
<dbReference type="GO" id="GO:0006417">
    <property type="term" value="P:regulation of translation"/>
    <property type="evidence" value="ECO:0007669"/>
    <property type="project" value="TreeGrafter"/>
</dbReference>
<dbReference type="InterPro" id="IPR000357">
    <property type="entry name" value="HEAT"/>
</dbReference>
<evidence type="ECO:0000256" key="1">
    <source>
        <dbReference type="ARBA" id="ARBA00022737"/>
    </source>
</evidence>
<keyword evidence="6" id="KW-1185">Reference proteome</keyword>
<dbReference type="InterPro" id="IPR057546">
    <property type="entry name" value="HEAT_GCN1"/>
</dbReference>
<evidence type="ECO:0000259" key="4">
    <source>
        <dbReference type="SMART" id="SM01349"/>
    </source>
</evidence>
<dbReference type="OrthoDB" id="5148094at2759"/>
<feature type="domain" description="TOG" evidence="4">
    <location>
        <begin position="1048"/>
        <end position="1274"/>
    </location>
</feature>
<gene>
    <name evidence="5" type="ORF">Ctob_004607</name>
</gene>
<dbReference type="GO" id="GO:0005829">
    <property type="term" value="C:cytosol"/>
    <property type="evidence" value="ECO:0007669"/>
    <property type="project" value="TreeGrafter"/>
</dbReference>
<dbReference type="Pfam" id="PF02985">
    <property type="entry name" value="HEAT"/>
    <property type="match status" value="2"/>
</dbReference>
<dbReference type="Pfam" id="PF23271">
    <property type="entry name" value="HEAT_GCN1"/>
    <property type="match status" value="1"/>
</dbReference>
<dbReference type="SUPFAM" id="SSF48371">
    <property type="entry name" value="ARM repeat"/>
    <property type="match status" value="4"/>
</dbReference>
<evidence type="ECO:0000313" key="5">
    <source>
        <dbReference type="EMBL" id="KOO22979.1"/>
    </source>
</evidence>
<accession>A0A0M0J8T3</accession>
<evidence type="ECO:0000313" key="6">
    <source>
        <dbReference type="Proteomes" id="UP000037460"/>
    </source>
</evidence>
<feature type="region of interest" description="Disordered" evidence="3">
    <location>
        <begin position="458"/>
        <end position="536"/>
    </location>
</feature>
<dbReference type="EMBL" id="JWZX01003232">
    <property type="protein sequence ID" value="KOO22979.1"/>
    <property type="molecule type" value="Genomic_DNA"/>
</dbReference>
<feature type="compositionally biased region" description="Basic and acidic residues" evidence="3">
    <location>
        <begin position="494"/>
        <end position="536"/>
    </location>
</feature>
<dbReference type="SMART" id="SM01349">
    <property type="entry name" value="TOG"/>
    <property type="match status" value="1"/>
</dbReference>